<reference evidence="3 4" key="1">
    <citation type="submission" date="2019-01" db="EMBL/GenBank/DDBJ databases">
        <title>Sequencing of cultivated peanut Arachis hypogaea provides insights into genome evolution and oil improvement.</title>
        <authorList>
            <person name="Chen X."/>
        </authorList>
    </citation>
    <scope>NUCLEOTIDE SEQUENCE [LARGE SCALE GENOMIC DNA]</scope>
    <source>
        <strain evidence="4">cv. Fuhuasheng</strain>
        <tissue evidence="3">Leaves</tissue>
    </source>
</reference>
<accession>A0A445C113</accession>
<evidence type="ECO:0000256" key="1">
    <source>
        <dbReference type="SAM" id="SignalP"/>
    </source>
</evidence>
<dbReference type="EMBL" id="SDMP01000008">
    <property type="protein sequence ID" value="RYR44600.1"/>
    <property type="molecule type" value="Genomic_DNA"/>
</dbReference>
<feature type="signal peptide" evidence="1">
    <location>
        <begin position="1"/>
        <end position="19"/>
    </location>
</feature>
<dbReference type="Pfam" id="PF00188">
    <property type="entry name" value="CAP"/>
    <property type="match status" value="1"/>
</dbReference>
<dbReference type="InterPro" id="IPR014044">
    <property type="entry name" value="CAP_dom"/>
</dbReference>
<dbReference type="SUPFAM" id="SSF55797">
    <property type="entry name" value="PR-1-like"/>
    <property type="match status" value="1"/>
</dbReference>
<dbReference type="InterPro" id="IPR035940">
    <property type="entry name" value="CAP_sf"/>
</dbReference>
<dbReference type="PANTHER" id="PTHR10334">
    <property type="entry name" value="CYSTEINE-RICH SECRETORY PROTEIN-RELATED"/>
    <property type="match status" value="1"/>
</dbReference>
<keyword evidence="1" id="KW-0732">Signal</keyword>
<dbReference type="InterPro" id="IPR001283">
    <property type="entry name" value="CRISP-related"/>
</dbReference>
<proteinExistence type="predicted"/>
<feature type="chain" id="PRO_5019466894" description="SCP domain-containing protein" evidence="1">
    <location>
        <begin position="20"/>
        <end position="157"/>
    </location>
</feature>
<evidence type="ECO:0000313" key="3">
    <source>
        <dbReference type="EMBL" id="RYR44600.1"/>
    </source>
</evidence>
<dbReference type="SMART" id="SM00198">
    <property type="entry name" value="SCP"/>
    <property type="match status" value="1"/>
</dbReference>
<evidence type="ECO:0000259" key="2">
    <source>
        <dbReference type="SMART" id="SM00198"/>
    </source>
</evidence>
<evidence type="ECO:0000313" key="4">
    <source>
        <dbReference type="Proteomes" id="UP000289738"/>
    </source>
</evidence>
<sequence>MKRLLKILVVLLKFLSVAPLSLLAQNLPRDYLEIHNHARASVGVGPLKWEPMLEMEAYEFLHQHIVVFCSKTVPVARYVSMGHNIARELGSKNFSGIDAVRTWVAQKKNYNHTSNSCVGGECRGYTQVVWKTTTHVGCARVMCHNNNAGIVDYCYSR</sequence>
<dbReference type="Gene3D" id="3.40.33.10">
    <property type="entry name" value="CAP"/>
    <property type="match status" value="1"/>
</dbReference>
<dbReference type="PRINTS" id="PR00837">
    <property type="entry name" value="V5TPXLIKE"/>
</dbReference>
<dbReference type="Proteomes" id="UP000289738">
    <property type="component" value="Chromosome A08"/>
</dbReference>
<organism evidence="3 4">
    <name type="scientific">Arachis hypogaea</name>
    <name type="common">Peanut</name>
    <dbReference type="NCBI Taxonomy" id="3818"/>
    <lineage>
        <taxon>Eukaryota</taxon>
        <taxon>Viridiplantae</taxon>
        <taxon>Streptophyta</taxon>
        <taxon>Embryophyta</taxon>
        <taxon>Tracheophyta</taxon>
        <taxon>Spermatophyta</taxon>
        <taxon>Magnoliopsida</taxon>
        <taxon>eudicotyledons</taxon>
        <taxon>Gunneridae</taxon>
        <taxon>Pentapetalae</taxon>
        <taxon>rosids</taxon>
        <taxon>fabids</taxon>
        <taxon>Fabales</taxon>
        <taxon>Fabaceae</taxon>
        <taxon>Papilionoideae</taxon>
        <taxon>50 kb inversion clade</taxon>
        <taxon>dalbergioids sensu lato</taxon>
        <taxon>Dalbergieae</taxon>
        <taxon>Pterocarpus clade</taxon>
        <taxon>Arachis</taxon>
    </lineage>
</organism>
<keyword evidence="4" id="KW-1185">Reference proteome</keyword>
<protein>
    <recommendedName>
        <fullName evidence="2">SCP domain-containing protein</fullName>
    </recommendedName>
</protein>
<gene>
    <name evidence="3" type="ORF">Ahy_A08g040910</name>
</gene>
<dbReference type="AlphaFoldDB" id="A0A445C113"/>
<comment type="caution">
    <text evidence="3">The sequence shown here is derived from an EMBL/GenBank/DDBJ whole genome shotgun (WGS) entry which is preliminary data.</text>
</comment>
<name>A0A445C113_ARAHY</name>
<dbReference type="STRING" id="3818.A0A445C113"/>
<feature type="domain" description="SCP" evidence="2">
    <location>
        <begin position="26"/>
        <end position="157"/>
    </location>
</feature>